<dbReference type="SMART" id="SM00219">
    <property type="entry name" value="TyrKc"/>
    <property type="match status" value="1"/>
</dbReference>
<keyword evidence="4" id="KW-1185">Reference proteome</keyword>
<sequence length="527" mass="56473">MVLFPECSSNPISVLSANLADPLFWARFPPLIMMGNRMDRASAMQGDPIRKKASFPQPARGPQLALSRHRAASAVSPGEQDIFTSATTTRSSRTQITPSFEDGGTEVYRTSTEENALAHRIPPHQEMVSITSSGGKTASPGGKPTPVSTASNKVQHHAVSKNPTKIASKKKKASSDVEDEEVSPAPRSPPPAFSPTTFPTAGSSSVSKVRRPKSAIDDLPTSTISKSVAATGGVGAAAESTEEAQAAMPPSESPAPGLVRFYAHTTSKSLYLDLAPRPFHIFRRSLEREFGILIGLAWTDEAGQGHPIAGSEEIARAMAQPEYKERYRYRMMDVAIKTLRDVSDGGSLALFKREALLLEKLPPHPNVVAFYGVTRGLDEAPESLALIIEYVPGGSLAEYLRTFQGTMPPEEASRLALQIASGMAHIHSQGICHRDLAARNILLDANRNAKPAVVRPRRRSSVASLASATDEEGYQDNLLDDGEQGGGSANDDDDIRVDANLAPPPPQPTAEAEAEAEAGQVRFRGWC</sequence>
<reference evidence="3" key="1">
    <citation type="journal article" date="2022" name="bioRxiv">
        <title>Genomics of Preaxostyla Flagellates Illuminates Evolutionary Transitions and the Path Towards Mitochondrial Loss.</title>
        <authorList>
            <person name="Novak L.V.F."/>
            <person name="Treitli S.C."/>
            <person name="Pyrih J."/>
            <person name="Halakuc P."/>
            <person name="Pipaliya S.V."/>
            <person name="Vacek V."/>
            <person name="Brzon O."/>
            <person name="Soukal P."/>
            <person name="Eme L."/>
            <person name="Dacks J.B."/>
            <person name="Karnkowska A."/>
            <person name="Elias M."/>
            <person name="Hampl V."/>
        </authorList>
    </citation>
    <scope>NUCLEOTIDE SEQUENCE</scope>
    <source>
        <strain evidence="3">RCP-MX</strain>
    </source>
</reference>
<dbReference type="Proteomes" id="UP001141327">
    <property type="component" value="Unassembled WGS sequence"/>
</dbReference>
<evidence type="ECO:0000256" key="1">
    <source>
        <dbReference type="SAM" id="MobiDB-lite"/>
    </source>
</evidence>
<organism evidence="3 4">
    <name type="scientific">Paratrimastix pyriformis</name>
    <dbReference type="NCBI Taxonomy" id="342808"/>
    <lineage>
        <taxon>Eukaryota</taxon>
        <taxon>Metamonada</taxon>
        <taxon>Preaxostyla</taxon>
        <taxon>Paratrimastigidae</taxon>
        <taxon>Paratrimastix</taxon>
    </lineage>
</organism>
<dbReference type="PANTHER" id="PTHR24416">
    <property type="entry name" value="TYROSINE-PROTEIN KINASE RECEPTOR"/>
    <property type="match status" value="1"/>
</dbReference>
<proteinExistence type="predicted"/>
<feature type="compositionally biased region" description="Acidic residues" evidence="1">
    <location>
        <begin position="469"/>
        <end position="483"/>
    </location>
</feature>
<dbReference type="InterPro" id="IPR020635">
    <property type="entry name" value="Tyr_kinase_cat_dom"/>
</dbReference>
<feature type="compositionally biased region" description="Low complexity" evidence="1">
    <location>
        <begin position="84"/>
        <end position="99"/>
    </location>
</feature>
<feature type="region of interest" description="Disordered" evidence="1">
    <location>
        <begin position="454"/>
        <end position="518"/>
    </location>
</feature>
<gene>
    <name evidence="3" type="ORF">PAPYR_4703</name>
</gene>
<feature type="compositionally biased region" description="Low complexity" evidence="1">
    <location>
        <begin position="194"/>
        <end position="207"/>
    </location>
</feature>
<accession>A0ABQ8ULR9</accession>
<dbReference type="Gene3D" id="1.10.510.10">
    <property type="entry name" value="Transferase(Phosphotransferase) domain 1"/>
    <property type="match status" value="1"/>
</dbReference>
<evidence type="ECO:0000313" key="4">
    <source>
        <dbReference type="Proteomes" id="UP001141327"/>
    </source>
</evidence>
<dbReference type="EMBL" id="JAPMOS010000020">
    <property type="protein sequence ID" value="KAJ4459397.1"/>
    <property type="molecule type" value="Genomic_DNA"/>
</dbReference>
<dbReference type="PANTHER" id="PTHR24416:SF617">
    <property type="entry name" value="RET ONCOGENE, ISOFORM A"/>
    <property type="match status" value="1"/>
</dbReference>
<dbReference type="PROSITE" id="PS00109">
    <property type="entry name" value="PROTEIN_KINASE_TYR"/>
    <property type="match status" value="1"/>
</dbReference>
<comment type="caution">
    <text evidence="3">The sequence shown here is derived from an EMBL/GenBank/DDBJ whole genome shotgun (WGS) entry which is preliminary data.</text>
</comment>
<dbReference type="InterPro" id="IPR000719">
    <property type="entry name" value="Prot_kinase_dom"/>
</dbReference>
<dbReference type="InterPro" id="IPR008266">
    <property type="entry name" value="Tyr_kinase_AS"/>
</dbReference>
<evidence type="ECO:0000259" key="2">
    <source>
        <dbReference type="PROSITE" id="PS50011"/>
    </source>
</evidence>
<dbReference type="InterPro" id="IPR001245">
    <property type="entry name" value="Ser-Thr/Tyr_kinase_cat_dom"/>
</dbReference>
<name>A0ABQ8ULR9_9EUKA</name>
<feature type="domain" description="Protein kinase" evidence="2">
    <location>
        <begin position="312"/>
        <end position="527"/>
    </location>
</feature>
<dbReference type="PROSITE" id="PS50011">
    <property type="entry name" value="PROTEIN_KINASE_DOM"/>
    <property type="match status" value="1"/>
</dbReference>
<dbReference type="Pfam" id="PF07714">
    <property type="entry name" value="PK_Tyr_Ser-Thr"/>
    <property type="match status" value="1"/>
</dbReference>
<feature type="region of interest" description="Disordered" evidence="1">
    <location>
        <begin position="72"/>
        <end position="220"/>
    </location>
</feature>
<evidence type="ECO:0000313" key="3">
    <source>
        <dbReference type="EMBL" id="KAJ4459397.1"/>
    </source>
</evidence>
<dbReference type="InterPro" id="IPR011009">
    <property type="entry name" value="Kinase-like_dom_sf"/>
</dbReference>
<protein>
    <recommendedName>
        <fullName evidence="2">Protein kinase domain-containing protein</fullName>
    </recommendedName>
</protein>
<dbReference type="SUPFAM" id="SSF56112">
    <property type="entry name" value="Protein kinase-like (PK-like)"/>
    <property type="match status" value="1"/>
</dbReference>
<dbReference type="InterPro" id="IPR050122">
    <property type="entry name" value="RTK"/>
</dbReference>